<dbReference type="RefSeq" id="WP_367623035.1">
    <property type="nucleotide sequence ID" value="NZ_JBFNQD010000001.1"/>
</dbReference>
<name>A0ABV3PHC3_9HYPH</name>
<reference evidence="2 3" key="1">
    <citation type="submission" date="2024-07" db="EMBL/GenBank/DDBJ databases">
        <title>Description of Labrys sedimenti sp. nov., isolated from a diclofenac-degrading enrichment culture.</title>
        <authorList>
            <person name="Tancsics A."/>
            <person name="Csepanyi A."/>
        </authorList>
    </citation>
    <scope>NUCLEOTIDE SEQUENCE [LARGE SCALE GENOMIC DNA]</scope>
    <source>
        <strain evidence="2 3">LMG 23578</strain>
    </source>
</reference>
<evidence type="ECO:0000313" key="2">
    <source>
        <dbReference type="EMBL" id="MEW9304729.1"/>
    </source>
</evidence>
<dbReference type="EMBL" id="JBFNQD010000001">
    <property type="protein sequence ID" value="MEW9304729.1"/>
    <property type="molecule type" value="Genomic_DNA"/>
</dbReference>
<proteinExistence type="predicted"/>
<sequence length="91" mass="9355">MSWISALFSSFLAALGNLLLAAWKDDRADQEIKQGAVDKAAADTAQDIAETADAQAANNALDRGGARDVAARLRKRLGDQAGGQGDGGAGR</sequence>
<organism evidence="2 3">
    <name type="scientific">Labrys neptuniae</name>
    <dbReference type="NCBI Taxonomy" id="376174"/>
    <lineage>
        <taxon>Bacteria</taxon>
        <taxon>Pseudomonadati</taxon>
        <taxon>Pseudomonadota</taxon>
        <taxon>Alphaproteobacteria</taxon>
        <taxon>Hyphomicrobiales</taxon>
        <taxon>Xanthobacteraceae</taxon>
        <taxon>Labrys</taxon>
    </lineage>
</organism>
<gene>
    <name evidence="2" type="ORF">ABXS05_04225</name>
</gene>
<keyword evidence="3" id="KW-1185">Reference proteome</keyword>
<evidence type="ECO:0000256" key="1">
    <source>
        <dbReference type="SAM" id="SignalP"/>
    </source>
</evidence>
<evidence type="ECO:0008006" key="4">
    <source>
        <dbReference type="Google" id="ProtNLM"/>
    </source>
</evidence>
<evidence type="ECO:0000313" key="3">
    <source>
        <dbReference type="Proteomes" id="UP001555786"/>
    </source>
</evidence>
<keyword evidence="1" id="KW-0732">Signal</keyword>
<accession>A0ABV3PHC3</accession>
<protein>
    <recommendedName>
        <fullName evidence="4">CsbD family protein</fullName>
    </recommendedName>
</protein>
<feature type="chain" id="PRO_5045060466" description="CsbD family protein" evidence="1">
    <location>
        <begin position="22"/>
        <end position="91"/>
    </location>
</feature>
<comment type="caution">
    <text evidence="2">The sequence shown here is derived from an EMBL/GenBank/DDBJ whole genome shotgun (WGS) entry which is preliminary data.</text>
</comment>
<dbReference type="Proteomes" id="UP001555786">
    <property type="component" value="Unassembled WGS sequence"/>
</dbReference>
<feature type="signal peptide" evidence="1">
    <location>
        <begin position="1"/>
        <end position="21"/>
    </location>
</feature>